<dbReference type="EMBL" id="JADGMQ010000003">
    <property type="protein sequence ID" value="MBI1620237.1"/>
    <property type="molecule type" value="Genomic_DNA"/>
</dbReference>
<accession>A0ABS0SCN8</accession>
<protein>
    <submittedName>
        <fullName evidence="1">Transcriptional regulator</fullName>
    </submittedName>
</protein>
<evidence type="ECO:0000313" key="1">
    <source>
        <dbReference type="EMBL" id="MBI1620237.1"/>
    </source>
</evidence>
<sequence length="60" mass="6622">MEKQSPLMAEQERAQRAKYAELTAHYGNIGPAAILAALACAQRREEQEARIAKIGRRIAA</sequence>
<gene>
    <name evidence="1" type="ORF">IOD40_06115</name>
</gene>
<dbReference type="Proteomes" id="UP000601789">
    <property type="component" value="Unassembled WGS sequence"/>
</dbReference>
<evidence type="ECO:0000313" key="2">
    <source>
        <dbReference type="Proteomes" id="UP000601789"/>
    </source>
</evidence>
<keyword evidence="2" id="KW-1185">Reference proteome</keyword>
<reference evidence="1 2" key="1">
    <citation type="submission" date="2020-10" db="EMBL/GenBank/DDBJ databases">
        <title>Aquamicrobium zhengzhouensis sp. nov., a exopolysaccharide producing bacterium isolated from farmland soil.</title>
        <authorList>
            <person name="Wang X."/>
        </authorList>
    </citation>
    <scope>NUCLEOTIDE SEQUENCE [LARGE SCALE GENOMIC DNA]</scope>
    <source>
        <strain evidence="2">cd-1</strain>
    </source>
</reference>
<proteinExistence type="predicted"/>
<name>A0ABS0SCN8_9HYPH</name>
<organism evidence="1 2">
    <name type="scientific">Aquamicrobium zhengzhouense</name>
    <dbReference type="NCBI Taxonomy" id="2781738"/>
    <lineage>
        <taxon>Bacteria</taxon>
        <taxon>Pseudomonadati</taxon>
        <taxon>Pseudomonadota</taxon>
        <taxon>Alphaproteobacteria</taxon>
        <taxon>Hyphomicrobiales</taxon>
        <taxon>Phyllobacteriaceae</taxon>
        <taxon>Aquamicrobium</taxon>
    </lineage>
</organism>
<comment type="caution">
    <text evidence="1">The sequence shown here is derived from an EMBL/GenBank/DDBJ whole genome shotgun (WGS) entry which is preliminary data.</text>
</comment>